<feature type="transmembrane region" description="Helical" evidence="2">
    <location>
        <begin position="55"/>
        <end position="77"/>
    </location>
</feature>
<proteinExistence type="predicted"/>
<keyword evidence="2" id="KW-0812">Transmembrane</keyword>
<dbReference type="InterPro" id="IPR036397">
    <property type="entry name" value="RNaseH_sf"/>
</dbReference>
<gene>
    <name evidence="3" type="ORF">g.361</name>
</gene>
<name>A0A1B6KN58_9HEMI</name>
<keyword evidence="2" id="KW-0472">Membrane</keyword>
<evidence type="ECO:0000256" key="1">
    <source>
        <dbReference type="SAM" id="MobiDB-lite"/>
    </source>
</evidence>
<feature type="region of interest" description="Disordered" evidence="1">
    <location>
        <begin position="1"/>
        <end position="23"/>
    </location>
</feature>
<sequence length="119" mass="13730">MSYGRSRDSPPTPPRVLSGSCTYSTRSGSYKQSAFYVCVGNMLSIRKEQSVNIKFIFKLFLITIELNYYISILTTLLERVMRKQNELWKNKSWILHQNNAPAHKALSVKTFLVKHNISV</sequence>
<reference evidence="3" key="1">
    <citation type="submission" date="2015-11" db="EMBL/GenBank/DDBJ databases">
        <title>De novo transcriptome assembly of four potential Pierce s Disease insect vectors from Arizona vineyards.</title>
        <authorList>
            <person name="Tassone E.E."/>
        </authorList>
    </citation>
    <scope>NUCLEOTIDE SEQUENCE</scope>
</reference>
<organism evidence="3">
    <name type="scientific">Graphocephala atropunctata</name>
    <dbReference type="NCBI Taxonomy" id="36148"/>
    <lineage>
        <taxon>Eukaryota</taxon>
        <taxon>Metazoa</taxon>
        <taxon>Ecdysozoa</taxon>
        <taxon>Arthropoda</taxon>
        <taxon>Hexapoda</taxon>
        <taxon>Insecta</taxon>
        <taxon>Pterygota</taxon>
        <taxon>Neoptera</taxon>
        <taxon>Paraneoptera</taxon>
        <taxon>Hemiptera</taxon>
        <taxon>Auchenorrhyncha</taxon>
        <taxon>Membracoidea</taxon>
        <taxon>Cicadellidae</taxon>
        <taxon>Cicadellinae</taxon>
        <taxon>Cicadellini</taxon>
        <taxon>Graphocephala</taxon>
    </lineage>
</organism>
<dbReference type="AlphaFoldDB" id="A0A1B6KN58"/>
<keyword evidence="2" id="KW-1133">Transmembrane helix</keyword>
<dbReference type="EMBL" id="GEBQ01027107">
    <property type="protein sequence ID" value="JAT12870.1"/>
    <property type="molecule type" value="Transcribed_RNA"/>
</dbReference>
<accession>A0A1B6KN58</accession>
<dbReference type="GO" id="GO:0003676">
    <property type="term" value="F:nucleic acid binding"/>
    <property type="evidence" value="ECO:0007669"/>
    <property type="project" value="InterPro"/>
</dbReference>
<evidence type="ECO:0000256" key="2">
    <source>
        <dbReference type="SAM" id="Phobius"/>
    </source>
</evidence>
<protein>
    <submittedName>
        <fullName evidence="3">Uncharacterized protein</fullName>
    </submittedName>
</protein>
<dbReference type="Gene3D" id="3.30.420.10">
    <property type="entry name" value="Ribonuclease H-like superfamily/Ribonuclease H"/>
    <property type="match status" value="1"/>
</dbReference>
<evidence type="ECO:0000313" key="3">
    <source>
        <dbReference type="EMBL" id="JAT12870.1"/>
    </source>
</evidence>